<evidence type="ECO:0000256" key="4">
    <source>
        <dbReference type="ARBA" id="ARBA00022679"/>
    </source>
</evidence>
<keyword evidence="10" id="KW-0472">Membrane</keyword>
<feature type="transmembrane region" description="Helical" evidence="10">
    <location>
        <begin position="99"/>
        <end position="126"/>
    </location>
</feature>
<evidence type="ECO:0000256" key="10">
    <source>
        <dbReference type="SAM" id="Phobius"/>
    </source>
</evidence>
<gene>
    <name evidence="13" type="ORF">G1H10_25160</name>
</gene>
<dbReference type="Gene3D" id="1.20.5.1930">
    <property type="match status" value="1"/>
</dbReference>
<dbReference type="GO" id="GO:0016020">
    <property type="term" value="C:membrane"/>
    <property type="evidence" value="ECO:0007669"/>
    <property type="project" value="InterPro"/>
</dbReference>
<keyword evidence="6 13" id="KW-0418">Kinase</keyword>
<dbReference type="InterPro" id="IPR011712">
    <property type="entry name" value="Sig_transdc_His_kin_sub3_dim/P"/>
</dbReference>
<dbReference type="EMBL" id="JAAGOA010000022">
    <property type="protein sequence ID" value="NEE03460.1"/>
    <property type="molecule type" value="Genomic_DNA"/>
</dbReference>
<dbReference type="GO" id="GO:0046983">
    <property type="term" value="F:protein dimerization activity"/>
    <property type="evidence" value="ECO:0007669"/>
    <property type="project" value="InterPro"/>
</dbReference>
<keyword evidence="8" id="KW-0902">Two-component regulatory system</keyword>
<dbReference type="AlphaFoldDB" id="A0A6L9SH87"/>
<feature type="region of interest" description="Disordered" evidence="9">
    <location>
        <begin position="393"/>
        <end position="433"/>
    </location>
</feature>
<evidence type="ECO:0000259" key="11">
    <source>
        <dbReference type="Pfam" id="PF02518"/>
    </source>
</evidence>
<name>A0A6L9SH87_9ACTN</name>
<keyword evidence="3" id="KW-0597">Phosphoprotein</keyword>
<evidence type="ECO:0000256" key="7">
    <source>
        <dbReference type="ARBA" id="ARBA00022840"/>
    </source>
</evidence>
<protein>
    <recommendedName>
        <fullName evidence="2">histidine kinase</fullName>
        <ecNumber evidence="2">2.7.13.3</ecNumber>
    </recommendedName>
</protein>
<keyword evidence="5" id="KW-0547">Nucleotide-binding</keyword>
<proteinExistence type="predicted"/>
<evidence type="ECO:0000256" key="1">
    <source>
        <dbReference type="ARBA" id="ARBA00000085"/>
    </source>
</evidence>
<evidence type="ECO:0000259" key="12">
    <source>
        <dbReference type="Pfam" id="PF07730"/>
    </source>
</evidence>
<accession>A0A6L9SH87</accession>
<dbReference type="SUPFAM" id="SSF55874">
    <property type="entry name" value="ATPase domain of HSP90 chaperone/DNA topoisomerase II/histidine kinase"/>
    <property type="match status" value="1"/>
</dbReference>
<dbReference type="InterPro" id="IPR036890">
    <property type="entry name" value="HATPase_C_sf"/>
</dbReference>
<comment type="caution">
    <text evidence="13">The sequence shown here is derived from an EMBL/GenBank/DDBJ whole genome shotgun (WGS) entry which is preliminary data.</text>
</comment>
<dbReference type="PANTHER" id="PTHR24421">
    <property type="entry name" value="NITRATE/NITRITE SENSOR PROTEIN NARX-RELATED"/>
    <property type="match status" value="1"/>
</dbReference>
<dbReference type="GO" id="GO:0000155">
    <property type="term" value="F:phosphorelay sensor kinase activity"/>
    <property type="evidence" value="ECO:0007669"/>
    <property type="project" value="InterPro"/>
</dbReference>
<reference evidence="13 14" key="1">
    <citation type="submission" date="2020-02" db="EMBL/GenBank/DDBJ databases">
        <authorList>
            <person name="Li X.-J."/>
            <person name="Han X.-M."/>
        </authorList>
    </citation>
    <scope>NUCLEOTIDE SEQUENCE [LARGE SCALE GENOMIC DNA]</scope>
    <source>
        <strain evidence="13 14">CCTCC AB 2017055</strain>
    </source>
</reference>
<organism evidence="13 14">
    <name type="scientific">Phytoactinopolyspora halotolerans</name>
    <dbReference type="NCBI Taxonomy" id="1981512"/>
    <lineage>
        <taxon>Bacteria</taxon>
        <taxon>Bacillati</taxon>
        <taxon>Actinomycetota</taxon>
        <taxon>Actinomycetes</taxon>
        <taxon>Jiangellales</taxon>
        <taxon>Jiangellaceae</taxon>
        <taxon>Phytoactinopolyspora</taxon>
    </lineage>
</organism>
<keyword evidence="10" id="KW-1133">Transmembrane helix</keyword>
<evidence type="ECO:0000313" key="13">
    <source>
        <dbReference type="EMBL" id="NEE03460.1"/>
    </source>
</evidence>
<dbReference type="Proteomes" id="UP000475214">
    <property type="component" value="Unassembled WGS sequence"/>
</dbReference>
<dbReference type="Gene3D" id="3.30.565.10">
    <property type="entry name" value="Histidine kinase-like ATPase, C-terminal domain"/>
    <property type="match status" value="1"/>
</dbReference>
<comment type="catalytic activity">
    <reaction evidence="1">
        <text>ATP + protein L-histidine = ADP + protein N-phospho-L-histidine.</text>
        <dbReference type="EC" id="2.7.13.3"/>
    </reaction>
</comment>
<dbReference type="Pfam" id="PF07730">
    <property type="entry name" value="HisKA_3"/>
    <property type="match status" value="1"/>
</dbReference>
<dbReference type="GO" id="GO:0005524">
    <property type="term" value="F:ATP binding"/>
    <property type="evidence" value="ECO:0007669"/>
    <property type="project" value="UniProtKB-KW"/>
</dbReference>
<keyword evidence="4" id="KW-0808">Transferase</keyword>
<evidence type="ECO:0000256" key="2">
    <source>
        <dbReference type="ARBA" id="ARBA00012438"/>
    </source>
</evidence>
<evidence type="ECO:0000256" key="5">
    <source>
        <dbReference type="ARBA" id="ARBA00022741"/>
    </source>
</evidence>
<dbReference type="InterPro" id="IPR050482">
    <property type="entry name" value="Sensor_HK_TwoCompSys"/>
</dbReference>
<feature type="domain" description="Histidine kinase/HSP90-like ATPase" evidence="11">
    <location>
        <begin position="303"/>
        <end position="390"/>
    </location>
</feature>
<evidence type="ECO:0000256" key="6">
    <source>
        <dbReference type="ARBA" id="ARBA00022777"/>
    </source>
</evidence>
<evidence type="ECO:0000256" key="8">
    <source>
        <dbReference type="ARBA" id="ARBA00023012"/>
    </source>
</evidence>
<dbReference type="RefSeq" id="WP_163743132.1">
    <property type="nucleotide sequence ID" value="NZ_JAAGOA010000022.1"/>
</dbReference>
<sequence>MASRGTAPALRSDAWWREGTVVAVAFVLCLLGGALHADDTLAAPPAPAYVIAAISSAMLPARHRAPVATMIATAMCGMLVAPLGLLPTPLIVAPAVISAYTLAGCTGGPVAVAVLLPSTALLVAFTPFFEAGFSWEDTSRLVTVAASPLVAAVFGRSARHRRAYLALVEERARRAEESRDSQARQKVAEERVRIARELHDLVAHQITLANAQASVAAHLFDTDPGQTRTNIEELVKTTRHALDELRATVGLLRQADDESASTDPAPGLSQLPALLSTFGRAGLDVSMFEDGAARALPPAVDLTAYRIIQEALTNVTKHAATSHAQVHVTWSREYVSITVSDDGGGPRTSPDRPAGYGLIGMRERAAAVGGTLTAGARAEGGFLVAAQLPLGASTSAAEADDEATHGGTTTRSTTARRPGPRPRTEYDAPGIAR</sequence>
<keyword evidence="10" id="KW-0812">Transmembrane</keyword>
<dbReference type="EC" id="2.7.13.3" evidence="2"/>
<evidence type="ECO:0000256" key="3">
    <source>
        <dbReference type="ARBA" id="ARBA00022553"/>
    </source>
</evidence>
<dbReference type="CDD" id="cd16917">
    <property type="entry name" value="HATPase_UhpB-NarQ-NarX-like"/>
    <property type="match status" value="1"/>
</dbReference>
<evidence type="ECO:0000256" key="9">
    <source>
        <dbReference type="SAM" id="MobiDB-lite"/>
    </source>
</evidence>
<keyword evidence="7" id="KW-0067">ATP-binding</keyword>
<dbReference type="PANTHER" id="PTHR24421:SF10">
    <property type="entry name" value="NITRATE_NITRITE SENSOR PROTEIN NARQ"/>
    <property type="match status" value="1"/>
</dbReference>
<keyword evidence="14" id="KW-1185">Reference proteome</keyword>
<feature type="compositionally biased region" description="Low complexity" evidence="9">
    <location>
        <begin position="405"/>
        <end position="417"/>
    </location>
</feature>
<dbReference type="Pfam" id="PF02518">
    <property type="entry name" value="HATPase_c"/>
    <property type="match status" value="1"/>
</dbReference>
<feature type="domain" description="Signal transduction histidine kinase subgroup 3 dimerisation and phosphoacceptor" evidence="12">
    <location>
        <begin position="190"/>
        <end position="256"/>
    </location>
</feature>
<dbReference type="InterPro" id="IPR003594">
    <property type="entry name" value="HATPase_dom"/>
</dbReference>
<evidence type="ECO:0000313" key="14">
    <source>
        <dbReference type="Proteomes" id="UP000475214"/>
    </source>
</evidence>